<evidence type="ECO:0000256" key="1">
    <source>
        <dbReference type="SAM" id="MobiDB-lite"/>
    </source>
</evidence>
<feature type="compositionally biased region" description="Basic and acidic residues" evidence="1">
    <location>
        <begin position="162"/>
        <end position="173"/>
    </location>
</feature>
<sequence>MGNGNAQSGTQKGRAGYLSLFSLEDDRVNIPKEDKGIKHFNGRTRRNTKKKNERPKKPCLGCFSSMARPQRQKREMTEDERRESRRHKKQHKKEWKERSKHHRHGRHRKFKIEESTGKSKGKPHTRTLSVISSINEGPRREGEGMKHHRSHKKGKHTRIHHHELPKLKTEDGE</sequence>
<feature type="compositionally biased region" description="Basic and acidic residues" evidence="1">
    <location>
        <begin position="24"/>
        <end position="37"/>
    </location>
</feature>
<feature type="compositionally biased region" description="Basic residues" evidence="1">
    <location>
        <begin position="146"/>
        <end position="161"/>
    </location>
</feature>
<organism evidence="2 3">
    <name type="scientific">Hymenochirus boettgeri</name>
    <name type="common">Congo dwarf clawed frog</name>
    <dbReference type="NCBI Taxonomy" id="247094"/>
    <lineage>
        <taxon>Eukaryota</taxon>
        <taxon>Metazoa</taxon>
        <taxon>Chordata</taxon>
        <taxon>Craniata</taxon>
        <taxon>Vertebrata</taxon>
        <taxon>Euteleostomi</taxon>
        <taxon>Amphibia</taxon>
        <taxon>Batrachia</taxon>
        <taxon>Anura</taxon>
        <taxon>Pipoidea</taxon>
        <taxon>Pipidae</taxon>
        <taxon>Pipinae</taxon>
        <taxon>Hymenochirus</taxon>
    </lineage>
</organism>
<evidence type="ECO:0000313" key="3">
    <source>
        <dbReference type="Proteomes" id="UP000812440"/>
    </source>
</evidence>
<feature type="compositionally biased region" description="Basic and acidic residues" evidence="1">
    <location>
        <begin position="72"/>
        <end position="83"/>
    </location>
</feature>
<feature type="compositionally biased region" description="Polar residues" evidence="1">
    <location>
        <begin position="126"/>
        <end position="135"/>
    </location>
</feature>
<protein>
    <submittedName>
        <fullName evidence="2">Uncharacterized protein</fullName>
    </submittedName>
</protein>
<gene>
    <name evidence="2" type="ORF">GDO86_011994</name>
</gene>
<feature type="compositionally biased region" description="Basic residues" evidence="1">
    <location>
        <begin position="84"/>
        <end position="110"/>
    </location>
</feature>
<feature type="compositionally biased region" description="Basic residues" evidence="1">
    <location>
        <begin position="38"/>
        <end position="54"/>
    </location>
</feature>
<dbReference type="EMBL" id="JAACNH010000005">
    <property type="protein sequence ID" value="KAG8443408.1"/>
    <property type="molecule type" value="Genomic_DNA"/>
</dbReference>
<name>A0A8T2JIC2_9PIPI</name>
<keyword evidence="3" id="KW-1185">Reference proteome</keyword>
<proteinExistence type="predicted"/>
<reference evidence="2" key="1">
    <citation type="thesis" date="2020" institute="ProQuest LLC" country="789 East Eisenhower Parkway, Ann Arbor, MI, USA">
        <title>Comparative Genomics and Chromosome Evolution.</title>
        <authorList>
            <person name="Mudd A.B."/>
        </authorList>
    </citation>
    <scope>NUCLEOTIDE SEQUENCE</scope>
    <source>
        <strain evidence="2">Female2</strain>
        <tissue evidence="2">Blood</tissue>
    </source>
</reference>
<accession>A0A8T2JIC2</accession>
<evidence type="ECO:0000313" key="2">
    <source>
        <dbReference type="EMBL" id="KAG8443408.1"/>
    </source>
</evidence>
<comment type="caution">
    <text evidence="2">The sequence shown here is derived from an EMBL/GenBank/DDBJ whole genome shotgun (WGS) entry which is preliminary data.</text>
</comment>
<dbReference type="Proteomes" id="UP000812440">
    <property type="component" value="Chromosome 6"/>
</dbReference>
<feature type="region of interest" description="Disordered" evidence="1">
    <location>
        <begin position="24"/>
        <end position="173"/>
    </location>
</feature>
<dbReference type="AlphaFoldDB" id="A0A8T2JIC2"/>